<keyword evidence="3" id="KW-1185">Reference proteome</keyword>
<proteinExistence type="predicted"/>
<dbReference type="Proteomes" id="UP000198832">
    <property type="component" value="Unassembled WGS sequence"/>
</dbReference>
<evidence type="ECO:0000313" key="2">
    <source>
        <dbReference type="EMBL" id="SFC95451.1"/>
    </source>
</evidence>
<dbReference type="SUPFAM" id="SSF53335">
    <property type="entry name" value="S-adenosyl-L-methionine-dependent methyltransferases"/>
    <property type="match status" value="1"/>
</dbReference>
<dbReference type="STRING" id="574651.SAMN04487968_11630"/>
<feature type="domain" description="Methyltransferase type 11" evidence="1">
    <location>
        <begin position="38"/>
        <end position="129"/>
    </location>
</feature>
<dbReference type="InterPro" id="IPR013216">
    <property type="entry name" value="Methyltransf_11"/>
</dbReference>
<dbReference type="GO" id="GO:0008757">
    <property type="term" value="F:S-adenosylmethionine-dependent methyltransferase activity"/>
    <property type="evidence" value="ECO:0007669"/>
    <property type="project" value="InterPro"/>
</dbReference>
<dbReference type="OrthoDB" id="9795634at2"/>
<dbReference type="GO" id="GO:0032259">
    <property type="term" value="P:methylation"/>
    <property type="evidence" value="ECO:0007669"/>
    <property type="project" value="UniProtKB-KW"/>
</dbReference>
<evidence type="ECO:0000313" key="3">
    <source>
        <dbReference type="Proteomes" id="UP000198832"/>
    </source>
</evidence>
<protein>
    <submittedName>
        <fullName evidence="2">Methyltransferase domain-containing protein</fullName>
    </submittedName>
</protein>
<gene>
    <name evidence="2" type="ORF">SAMN04487968_11630</name>
</gene>
<dbReference type="Pfam" id="PF08241">
    <property type="entry name" value="Methyltransf_11"/>
    <property type="match status" value="1"/>
</dbReference>
<name>A0A1I1NCM2_9ACTN</name>
<keyword evidence="2" id="KW-0808">Transferase</keyword>
<reference evidence="2 3" key="1">
    <citation type="submission" date="2016-10" db="EMBL/GenBank/DDBJ databases">
        <authorList>
            <person name="de Groot N.N."/>
        </authorList>
    </citation>
    <scope>NUCLEOTIDE SEQUENCE [LARGE SCALE GENOMIC DNA]</scope>
    <source>
        <strain evidence="2 3">CGMCC 1.7056</strain>
    </source>
</reference>
<sequence>MSFEVAAEAYDRFMGRFSRPLAVDFLAWSGPGDGPPVLDVGAGAGALTSRLVQAGTDRVHAVDPSAAFVAELRRRLPGVDVHQAAAERLPFGDGTFGAAYAQLVVHFMTDPVAGLAEMGRVVRRGGTVAACVWDFAEGSPIGPFWDAARAADPDAPTETRRPGTRRGELTRFAAEAGLDEIVEGSIEVVVPMGSFEEWWKPFTLGVGPAGDYVARLSPAVRTALRDSCRARLPEPPFDVTARAWAVRAAPRV</sequence>
<dbReference type="InterPro" id="IPR050508">
    <property type="entry name" value="Methyltransf_Superfamily"/>
</dbReference>
<dbReference type="Gene3D" id="3.40.50.150">
    <property type="entry name" value="Vaccinia Virus protein VP39"/>
    <property type="match status" value="1"/>
</dbReference>
<keyword evidence="2" id="KW-0489">Methyltransferase</keyword>
<dbReference type="EMBL" id="FOLB01000016">
    <property type="protein sequence ID" value="SFC95451.1"/>
    <property type="molecule type" value="Genomic_DNA"/>
</dbReference>
<dbReference type="PANTHER" id="PTHR42912">
    <property type="entry name" value="METHYLTRANSFERASE"/>
    <property type="match status" value="1"/>
</dbReference>
<organism evidence="2 3">
    <name type="scientific">Nocardioides terrae</name>
    <dbReference type="NCBI Taxonomy" id="574651"/>
    <lineage>
        <taxon>Bacteria</taxon>
        <taxon>Bacillati</taxon>
        <taxon>Actinomycetota</taxon>
        <taxon>Actinomycetes</taxon>
        <taxon>Propionibacteriales</taxon>
        <taxon>Nocardioidaceae</taxon>
        <taxon>Nocardioides</taxon>
    </lineage>
</organism>
<dbReference type="RefSeq" id="WP_091126319.1">
    <property type="nucleotide sequence ID" value="NZ_FOLB01000016.1"/>
</dbReference>
<dbReference type="InterPro" id="IPR029063">
    <property type="entry name" value="SAM-dependent_MTases_sf"/>
</dbReference>
<evidence type="ECO:0000259" key="1">
    <source>
        <dbReference type="Pfam" id="PF08241"/>
    </source>
</evidence>
<accession>A0A1I1NCM2</accession>
<dbReference type="CDD" id="cd02440">
    <property type="entry name" value="AdoMet_MTases"/>
    <property type="match status" value="1"/>
</dbReference>
<dbReference type="AlphaFoldDB" id="A0A1I1NCM2"/>